<name>A0A9I9CBX7_CUCME</name>
<protein>
    <submittedName>
        <fullName evidence="2">Uncharacterized protein</fullName>
    </submittedName>
</protein>
<proteinExistence type="predicted"/>
<evidence type="ECO:0000256" key="1">
    <source>
        <dbReference type="SAM" id="MobiDB-lite"/>
    </source>
</evidence>
<sequence>MPFRPDLLLRSALSQQRQHACLSVPTFSFVQLTALLSSPFHFGASSPLPSSAQVATFLHWQLQMNARESVISAAVDRLSTPPPSSFSSQNRPASPFRPSSRGVESSRSRVHRLQTIEPSRVKQAELSHD</sequence>
<feature type="compositionally biased region" description="Basic and acidic residues" evidence="1">
    <location>
        <begin position="119"/>
        <end position="129"/>
    </location>
</feature>
<dbReference type="EnsemblPlants" id="MELO3C000178.2.1">
    <property type="protein sequence ID" value="MELO3C000178.2.1"/>
    <property type="gene ID" value="MELO3C000178.2"/>
</dbReference>
<dbReference type="AlphaFoldDB" id="A0A9I9CBX7"/>
<organism evidence="2">
    <name type="scientific">Cucumis melo</name>
    <name type="common">Muskmelon</name>
    <dbReference type="NCBI Taxonomy" id="3656"/>
    <lineage>
        <taxon>Eukaryota</taxon>
        <taxon>Viridiplantae</taxon>
        <taxon>Streptophyta</taxon>
        <taxon>Embryophyta</taxon>
        <taxon>Tracheophyta</taxon>
        <taxon>Spermatophyta</taxon>
        <taxon>Magnoliopsida</taxon>
        <taxon>eudicotyledons</taxon>
        <taxon>Gunneridae</taxon>
        <taxon>Pentapetalae</taxon>
        <taxon>rosids</taxon>
        <taxon>fabids</taxon>
        <taxon>Cucurbitales</taxon>
        <taxon>Cucurbitaceae</taxon>
        <taxon>Benincaseae</taxon>
        <taxon>Cucumis</taxon>
    </lineage>
</organism>
<accession>A0A9I9CBX7</accession>
<dbReference type="Gramene" id="MELO3C000178.2.1">
    <property type="protein sequence ID" value="MELO3C000178.2.1"/>
    <property type="gene ID" value="MELO3C000178.2"/>
</dbReference>
<feature type="region of interest" description="Disordered" evidence="1">
    <location>
        <begin position="78"/>
        <end position="129"/>
    </location>
</feature>
<reference evidence="2" key="1">
    <citation type="submission" date="2023-03" db="UniProtKB">
        <authorList>
            <consortium name="EnsemblPlants"/>
        </authorList>
    </citation>
    <scope>IDENTIFICATION</scope>
</reference>
<evidence type="ECO:0000313" key="2">
    <source>
        <dbReference type="EnsemblPlants" id="MELO3C000178.2.1"/>
    </source>
</evidence>